<dbReference type="Pfam" id="PF18962">
    <property type="entry name" value="Por_Secre_tail"/>
    <property type="match status" value="1"/>
</dbReference>
<proteinExistence type="predicted"/>
<feature type="chain" id="PRO_5046422799" evidence="1">
    <location>
        <begin position="26"/>
        <end position="297"/>
    </location>
</feature>
<dbReference type="Proteomes" id="UP000642468">
    <property type="component" value="Unassembled WGS sequence"/>
</dbReference>
<organism evidence="3 4">
    <name type="scientific">Hymenobacter duratus</name>
    <dbReference type="NCBI Taxonomy" id="2771356"/>
    <lineage>
        <taxon>Bacteria</taxon>
        <taxon>Pseudomonadati</taxon>
        <taxon>Bacteroidota</taxon>
        <taxon>Cytophagia</taxon>
        <taxon>Cytophagales</taxon>
        <taxon>Hymenobacteraceae</taxon>
        <taxon>Hymenobacter</taxon>
    </lineage>
</organism>
<dbReference type="EMBL" id="JACWZZ010000002">
    <property type="protein sequence ID" value="MBD2715549.1"/>
    <property type="molecule type" value="Genomic_DNA"/>
</dbReference>
<accession>A0ABR8JFB5</accession>
<comment type="caution">
    <text evidence="3">The sequence shown here is derived from an EMBL/GenBank/DDBJ whole genome shotgun (WGS) entry which is preliminary data.</text>
</comment>
<protein>
    <submittedName>
        <fullName evidence="3">T9SS type A sorting domain-containing protein</fullName>
    </submittedName>
</protein>
<feature type="domain" description="Secretion system C-terminal sorting" evidence="2">
    <location>
        <begin position="218"/>
        <end position="295"/>
    </location>
</feature>
<dbReference type="NCBIfam" id="TIGR04183">
    <property type="entry name" value="Por_Secre_tail"/>
    <property type="match status" value="1"/>
</dbReference>
<evidence type="ECO:0000313" key="3">
    <source>
        <dbReference type="EMBL" id="MBD2715549.1"/>
    </source>
</evidence>
<name>A0ABR8JFB5_9BACT</name>
<evidence type="ECO:0000256" key="1">
    <source>
        <dbReference type="SAM" id="SignalP"/>
    </source>
</evidence>
<dbReference type="RefSeq" id="WP_190784540.1">
    <property type="nucleotide sequence ID" value="NZ_JACWZZ010000002.1"/>
</dbReference>
<keyword evidence="4" id="KW-1185">Reference proteome</keyword>
<sequence length="297" mass="32716">MKATALPRLLLLLLFVFCTAASASAAKGHRRGFGPANPELKAYLAQNVLPAVRQQRQKLEPQLSTADRAQLAIYRIQLKEIDQKMQTLRQSIGATSPAPPPPGTRPALPEALKQQVQQVHTEHKTLMQNVSQLAQKYAGDIARLSQELQPQKEKWAADMKALVLKNATPEQQEKMGQMSGRLHRRAGANRFFNPAMFLLMDPNAPVSPAVSDLGSTSVYPNPAVATSQLEYEVKKAGPVMVELLDGRGNALRTVATEAKQEKGQHTVQVNISELPAGTYFYKITTRSGSETRRFVKE</sequence>
<keyword evidence="1" id="KW-0732">Signal</keyword>
<gene>
    <name evidence="3" type="ORF">IC231_10915</name>
</gene>
<dbReference type="InterPro" id="IPR026444">
    <property type="entry name" value="Secre_tail"/>
</dbReference>
<evidence type="ECO:0000259" key="2">
    <source>
        <dbReference type="Pfam" id="PF18962"/>
    </source>
</evidence>
<reference evidence="3 4" key="1">
    <citation type="submission" date="2020-09" db="EMBL/GenBank/DDBJ databases">
        <authorList>
            <person name="Kim M.K."/>
        </authorList>
    </citation>
    <scope>NUCLEOTIDE SEQUENCE [LARGE SCALE GENOMIC DNA]</scope>
    <source>
        <strain evidence="3 4">BT646</strain>
    </source>
</reference>
<evidence type="ECO:0000313" key="4">
    <source>
        <dbReference type="Proteomes" id="UP000642468"/>
    </source>
</evidence>
<feature type="signal peptide" evidence="1">
    <location>
        <begin position="1"/>
        <end position="25"/>
    </location>
</feature>